<dbReference type="NCBIfam" id="TIGR01484">
    <property type="entry name" value="HAD-SF-IIB"/>
    <property type="match status" value="1"/>
</dbReference>
<gene>
    <name evidence="1" type="ORF">LPAF129_11090</name>
</gene>
<sequence>MTIKLVAIDIDDTLLSSQKKILPATKAALQRALEAGVKIVLCSGRPLPGVKPFLNEIGISGDEQYVITYNGSVIESVTGQVIAETGLTNQVYRQMDTYSKEIGLQYNVLDRNGEIYTSNHDVNRITVVQAWENSAGLLIRTPDELPADFTAIKGVFVGETAEFDQQEAAVREAFGANNYVVRAADNFLEVMAPGVDKGAGLKKLAEALNLSASEILAIGDEKNDIPMFDFAGQAAAMGNAAPLAKEHATYQTASNDEDGIAQALEELVF</sequence>
<keyword evidence="1" id="KW-0378">Hydrolase</keyword>
<keyword evidence="2" id="KW-1185">Reference proteome</keyword>
<dbReference type="Gene3D" id="3.30.1240.10">
    <property type="match status" value="1"/>
</dbReference>
<evidence type="ECO:0000313" key="1">
    <source>
        <dbReference type="EMBL" id="GKS81423.1"/>
    </source>
</evidence>
<dbReference type="SUPFAM" id="SSF56784">
    <property type="entry name" value="HAD-like"/>
    <property type="match status" value="1"/>
</dbReference>
<evidence type="ECO:0000313" key="2">
    <source>
        <dbReference type="Proteomes" id="UP001055149"/>
    </source>
</evidence>
<dbReference type="InterPro" id="IPR023214">
    <property type="entry name" value="HAD_sf"/>
</dbReference>
<dbReference type="SFLD" id="SFLDS00003">
    <property type="entry name" value="Haloacid_Dehalogenase"/>
    <property type="match status" value="1"/>
</dbReference>
<dbReference type="GO" id="GO:0016787">
    <property type="term" value="F:hydrolase activity"/>
    <property type="evidence" value="ECO:0007669"/>
    <property type="project" value="UniProtKB-KW"/>
</dbReference>
<protein>
    <submittedName>
        <fullName evidence="1">Hydrolase</fullName>
    </submittedName>
</protein>
<dbReference type="InterPro" id="IPR036412">
    <property type="entry name" value="HAD-like_sf"/>
</dbReference>
<reference evidence="1" key="1">
    <citation type="journal article" date="2022" name="Int. J. Syst. Evol. Microbiol.">
        <title>A novel species of lactic acid bacteria, Ligilactobacillus pabuli sp. nov., isolated from alfalfa silage.</title>
        <authorList>
            <person name="Tohno M."/>
            <person name="Tanizawa Y."/>
            <person name="Sawada H."/>
            <person name="Sakamoto M."/>
            <person name="Ohkuma M."/>
            <person name="Kobayashi H."/>
        </authorList>
    </citation>
    <scope>NUCLEOTIDE SEQUENCE</scope>
    <source>
        <strain evidence="1">AF129</strain>
    </source>
</reference>
<dbReference type="Pfam" id="PF08282">
    <property type="entry name" value="Hydrolase_3"/>
    <property type="match status" value="1"/>
</dbReference>
<dbReference type="RefSeq" id="WP_244055171.1">
    <property type="nucleotide sequence ID" value="NZ_BQXH01000009.1"/>
</dbReference>
<dbReference type="Gene3D" id="3.40.50.1000">
    <property type="entry name" value="HAD superfamily/HAD-like"/>
    <property type="match status" value="1"/>
</dbReference>
<dbReference type="Proteomes" id="UP001055149">
    <property type="component" value="Unassembled WGS sequence"/>
</dbReference>
<dbReference type="InterPro" id="IPR006379">
    <property type="entry name" value="HAD-SF_hydro_IIB"/>
</dbReference>
<dbReference type="SFLD" id="SFLDG01144">
    <property type="entry name" value="C2.B.4:_PGP_Like"/>
    <property type="match status" value="1"/>
</dbReference>
<dbReference type="SFLD" id="SFLDG01140">
    <property type="entry name" value="C2.B:_Phosphomannomutase_and_P"/>
    <property type="match status" value="1"/>
</dbReference>
<comment type="caution">
    <text evidence="1">The sequence shown here is derived from an EMBL/GenBank/DDBJ whole genome shotgun (WGS) entry which is preliminary data.</text>
</comment>
<dbReference type="CDD" id="cd07516">
    <property type="entry name" value="HAD_Pase"/>
    <property type="match status" value="1"/>
</dbReference>
<dbReference type="NCBIfam" id="TIGR00099">
    <property type="entry name" value="Cof-subfamily"/>
    <property type="match status" value="1"/>
</dbReference>
<accession>A0ABQ5JI79</accession>
<proteinExistence type="predicted"/>
<dbReference type="InterPro" id="IPR000150">
    <property type="entry name" value="Cof"/>
</dbReference>
<dbReference type="EMBL" id="BQXH01000009">
    <property type="protein sequence ID" value="GKS81423.1"/>
    <property type="molecule type" value="Genomic_DNA"/>
</dbReference>
<dbReference type="PANTHER" id="PTHR10000:SF8">
    <property type="entry name" value="HAD SUPERFAMILY HYDROLASE-LIKE, TYPE 3"/>
    <property type="match status" value="1"/>
</dbReference>
<dbReference type="PANTHER" id="PTHR10000">
    <property type="entry name" value="PHOSPHOSERINE PHOSPHATASE"/>
    <property type="match status" value="1"/>
</dbReference>
<name>A0ABQ5JI79_9LACO</name>
<organism evidence="1 2">
    <name type="scientific">Ligilactobacillus pabuli</name>
    <dbReference type="NCBI Taxonomy" id="2886039"/>
    <lineage>
        <taxon>Bacteria</taxon>
        <taxon>Bacillati</taxon>
        <taxon>Bacillota</taxon>
        <taxon>Bacilli</taxon>
        <taxon>Lactobacillales</taxon>
        <taxon>Lactobacillaceae</taxon>
        <taxon>Ligilactobacillus</taxon>
    </lineage>
</organism>